<name>A0A1R3KAQ3_9ROSI</name>
<evidence type="ECO:0000313" key="2">
    <source>
        <dbReference type="Proteomes" id="UP000187203"/>
    </source>
</evidence>
<dbReference type="AlphaFoldDB" id="A0A1R3KAQ3"/>
<organism evidence="1 2">
    <name type="scientific">Corchorus olitorius</name>
    <dbReference type="NCBI Taxonomy" id="93759"/>
    <lineage>
        <taxon>Eukaryota</taxon>
        <taxon>Viridiplantae</taxon>
        <taxon>Streptophyta</taxon>
        <taxon>Embryophyta</taxon>
        <taxon>Tracheophyta</taxon>
        <taxon>Spermatophyta</taxon>
        <taxon>Magnoliopsida</taxon>
        <taxon>eudicotyledons</taxon>
        <taxon>Gunneridae</taxon>
        <taxon>Pentapetalae</taxon>
        <taxon>rosids</taxon>
        <taxon>malvids</taxon>
        <taxon>Malvales</taxon>
        <taxon>Malvaceae</taxon>
        <taxon>Grewioideae</taxon>
        <taxon>Apeibeae</taxon>
        <taxon>Corchorus</taxon>
    </lineage>
</organism>
<evidence type="ECO:0000313" key="1">
    <source>
        <dbReference type="EMBL" id="OMP04171.1"/>
    </source>
</evidence>
<reference evidence="2" key="1">
    <citation type="submission" date="2013-09" db="EMBL/GenBank/DDBJ databases">
        <title>Corchorus olitorius genome sequencing.</title>
        <authorList>
            <person name="Alam M."/>
            <person name="Haque M.S."/>
            <person name="Islam M.S."/>
            <person name="Emdad E.M."/>
            <person name="Islam M.M."/>
            <person name="Ahmed B."/>
            <person name="Halim A."/>
            <person name="Hossen Q.M.M."/>
            <person name="Hossain M.Z."/>
            <person name="Ahmed R."/>
            <person name="Khan M.M."/>
            <person name="Islam R."/>
            <person name="Rashid M.M."/>
            <person name="Khan S.A."/>
            <person name="Rahman M.S."/>
            <person name="Alam M."/>
            <person name="Yahiya A.S."/>
            <person name="Khan M.S."/>
            <person name="Azam M.S."/>
            <person name="Haque T."/>
            <person name="Lashkar M.Z.H."/>
            <person name="Akhand A.I."/>
            <person name="Morshed G."/>
            <person name="Roy S."/>
            <person name="Uddin K.S."/>
            <person name="Rabeya T."/>
            <person name="Hossain A.S."/>
            <person name="Chowdhury A."/>
            <person name="Snigdha A.R."/>
            <person name="Mortoza M.S."/>
            <person name="Matin S.A."/>
            <person name="Hoque S.M.E."/>
            <person name="Islam M.K."/>
            <person name="Roy D.K."/>
            <person name="Haider R."/>
            <person name="Moosa M.M."/>
            <person name="Elias S.M."/>
            <person name="Hasan A.M."/>
            <person name="Jahan S."/>
            <person name="Shafiuddin M."/>
            <person name="Mahmood N."/>
            <person name="Shommy N.S."/>
        </authorList>
    </citation>
    <scope>NUCLEOTIDE SEQUENCE [LARGE SCALE GENOMIC DNA]</scope>
    <source>
        <strain evidence="2">cv. O-4</strain>
    </source>
</reference>
<sequence length="30" mass="3383">MAPKSTAPKMMAPKFMSPKVFTTLKVVMKR</sequence>
<dbReference type="Proteomes" id="UP000187203">
    <property type="component" value="Unassembled WGS sequence"/>
</dbReference>
<accession>A0A1R3KAQ3</accession>
<dbReference type="EMBL" id="AWUE01014288">
    <property type="protein sequence ID" value="OMP04171.1"/>
    <property type="molecule type" value="Genomic_DNA"/>
</dbReference>
<gene>
    <name evidence="1" type="ORF">COLO4_09881</name>
</gene>
<proteinExistence type="predicted"/>
<keyword evidence="2" id="KW-1185">Reference proteome</keyword>
<comment type="caution">
    <text evidence="1">The sequence shown here is derived from an EMBL/GenBank/DDBJ whole genome shotgun (WGS) entry which is preliminary data.</text>
</comment>
<protein>
    <submittedName>
        <fullName evidence="1">Uncharacterized protein</fullName>
    </submittedName>
</protein>